<dbReference type="Pfam" id="PF00571">
    <property type="entry name" value="CBS"/>
    <property type="match status" value="1"/>
</dbReference>
<dbReference type="Gene3D" id="3.90.550.10">
    <property type="entry name" value="Spore Coat Polysaccharide Biosynthesis Protein SpsA, Chain A"/>
    <property type="match status" value="1"/>
</dbReference>
<sequence>MTARDLQAACAPVTATIRDAIEVIDRSATLVCLLVDDDGRLRGLLTDGDLRRAFLKGTSLDDPALDHATTTPHVVEAGSPRAHVLDLMQALRISVVPELATDGRLVGLHTLSDIVGATPLPNVAVIMAGGRGTRLGELTRDTPKPLMTVAGRSIIEWIVLGLVGDGIRDVYVSVNYLADQIEEHLGDGSRLGCSVRYLREDPDRPLGTAGSLTLLREARPELTDPVVVMNGDLMVEFDAGSLLETHRRSGATVTVGTRTYQHEVPFGVVETERGRVTGMAEKPTLTFDINAAVYAVEPRALEWLPVGRASTMPGLVETCLGRGEVVTAWPIASDWIDVGTPTDLARAKGQG</sequence>
<name>W9G765_9MICO</name>
<feature type="domain" description="CBS" evidence="2">
    <location>
        <begin position="68"/>
        <end position="125"/>
    </location>
</feature>
<dbReference type="InterPro" id="IPR046342">
    <property type="entry name" value="CBS_dom_sf"/>
</dbReference>
<dbReference type="STRING" id="1386089.N865_11395"/>
<keyword evidence="4" id="KW-1185">Reference proteome</keyword>
<gene>
    <name evidence="3" type="ORF">N865_11395</name>
</gene>
<evidence type="ECO:0000313" key="3">
    <source>
        <dbReference type="EMBL" id="EWT01127.1"/>
    </source>
</evidence>
<dbReference type="Gene3D" id="3.10.580.10">
    <property type="entry name" value="CBS-domain"/>
    <property type="match status" value="1"/>
</dbReference>
<dbReference type="SUPFAM" id="SSF53448">
    <property type="entry name" value="Nucleotide-diphospho-sugar transferases"/>
    <property type="match status" value="1"/>
</dbReference>
<dbReference type="PROSITE" id="PS51371">
    <property type="entry name" value="CBS"/>
    <property type="match status" value="2"/>
</dbReference>
<keyword evidence="3" id="KW-0808">Transferase</keyword>
<dbReference type="GO" id="GO:0016740">
    <property type="term" value="F:transferase activity"/>
    <property type="evidence" value="ECO:0007669"/>
    <property type="project" value="UniProtKB-KW"/>
</dbReference>
<dbReference type="RefSeq" id="WP_034806709.1">
    <property type="nucleotide sequence ID" value="NZ_AWSA01000027.1"/>
</dbReference>
<dbReference type="SUPFAM" id="SSF54631">
    <property type="entry name" value="CBS-domain pair"/>
    <property type="match status" value="1"/>
</dbReference>
<dbReference type="EMBL" id="AWSA01000027">
    <property type="protein sequence ID" value="EWT01127.1"/>
    <property type="molecule type" value="Genomic_DNA"/>
</dbReference>
<evidence type="ECO:0000256" key="1">
    <source>
        <dbReference type="PROSITE-ProRule" id="PRU00703"/>
    </source>
</evidence>
<comment type="caution">
    <text evidence="3">The sequence shown here is derived from an EMBL/GenBank/DDBJ whole genome shotgun (WGS) entry which is preliminary data.</text>
</comment>
<dbReference type="InterPro" id="IPR005835">
    <property type="entry name" value="NTP_transferase_dom"/>
</dbReference>
<evidence type="ECO:0000259" key="2">
    <source>
        <dbReference type="PROSITE" id="PS51371"/>
    </source>
</evidence>
<organism evidence="3 4">
    <name type="scientific">Intrasporangium oryzae NRRL B-24470</name>
    <dbReference type="NCBI Taxonomy" id="1386089"/>
    <lineage>
        <taxon>Bacteria</taxon>
        <taxon>Bacillati</taxon>
        <taxon>Actinomycetota</taxon>
        <taxon>Actinomycetes</taxon>
        <taxon>Micrococcales</taxon>
        <taxon>Intrasporangiaceae</taxon>
        <taxon>Intrasporangium</taxon>
    </lineage>
</organism>
<dbReference type="Pfam" id="PF00483">
    <property type="entry name" value="NTP_transferase"/>
    <property type="match status" value="1"/>
</dbReference>
<reference evidence="3 4" key="1">
    <citation type="submission" date="2013-08" db="EMBL/GenBank/DDBJ databases">
        <title>Intrasporangium oryzae NRRL B-24470.</title>
        <authorList>
            <person name="Liu H."/>
            <person name="Wang G."/>
        </authorList>
    </citation>
    <scope>NUCLEOTIDE SEQUENCE [LARGE SCALE GENOMIC DNA]</scope>
    <source>
        <strain evidence="3 4">NRRL B-24470</strain>
    </source>
</reference>
<accession>W9G765</accession>
<dbReference type="PANTHER" id="PTHR22572">
    <property type="entry name" value="SUGAR-1-PHOSPHATE GUANYL TRANSFERASE"/>
    <property type="match status" value="1"/>
</dbReference>
<dbReference type="Proteomes" id="UP000019489">
    <property type="component" value="Unassembled WGS sequence"/>
</dbReference>
<evidence type="ECO:0000313" key="4">
    <source>
        <dbReference type="Proteomes" id="UP000019489"/>
    </source>
</evidence>
<dbReference type="AlphaFoldDB" id="W9G765"/>
<protein>
    <submittedName>
        <fullName evidence="3">Nucleotidyl transferase</fullName>
    </submittedName>
</protein>
<dbReference type="SMART" id="SM00116">
    <property type="entry name" value="CBS"/>
    <property type="match status" value="2"/>
</dbReference>
<dbReference type="eggNOG" id="COG1208">
    <property type="taxonomic scope" value="Bacteria"/>
</dbReference>
<dbReference type="PATRIC" id="fig|1386089.3.peg.2617"/>
<proteinExistence type="predicted"/>
<dbReference type="InterPro" id="IPR029044">
    <property type="entry name" value="Nucleotide-diphossugar_trans"/>
</dbReference>
<dbReference type="InterPro" id="IPR050486">
    <property type="entry name" value="Mannose-1P_guanyltransferase"/>
</dbReference>
<keyword evidence="1" id="KW-0129">CBS domain</keyword>
<dbReference type="eggNOG" id="COG0517">
    <property type="taxonomic scope" value="Bacteria"/>
</dbReference>
<dbReference type="InterPro" id="IPR000644">
    <property type="entry name" value="CBS_dom"/>
</dbReference>
<dbReference type="OrthoDB" id="9814210at2"/>
<feature type="domain" description="CBS" evidence="2">
    <location>
        <begin position="1"/>
        <end position="60"/>
    </location>
</feature>